<accession>A0A7N2LT13</accession>
<dbReference type="InParanoid" id="A0A7N2LT13"/>
<protein>
    <submittedName>
        <fullName evidence="1">Uncharacterized protein</fullName>
    </submittedName>
</protein>
<sequence>MVESGMYAMRPEIEISGFSSSHQTEEEQLDFLEINLPNYDPGLPVCPFCSLPVFPSTLAELNDFKEEIPAIFLKYELPPRNSSETDEEWSFLDFLEKIPPAKVTWEFDNMNKVLHFGQYFRKIFMGIADILLEDRFHRARWVPNTFPSCNIASELRSRPGSPVVLAVDCGLPETHIPSGEPTTHRDKDHHGFAMVVHRDKLYRSDQRGAPGVTSWEELSKDLSSNLHQLQPKLFSFKG</sequence>
<organism evidence="1 2">
    <name type="scientific">Quercus lobata</name>
    <name type="common">Valley oak</name>
    <dbReference type="NCBI Taxonomy" id="97700"/>
    <lineage>
        <taxon>Eukaryota</taxon>
        <taxon>Viridiplantae</taxon>
        <taxon>Streptophyta</taxon>
        <taxon>Embryophyta</taxon>
        <taxon>Tracheophyta</taxon>
        <taxon>Spermatophyta</taxon>
        <taxon>Magnoliopsida</taxon>
        <taxon>eudicotyledons</taxon>
        <taxon>Gunneridae</taxon>
        <taxon>Pentapetalae</taxon>
        <taxon>rosids</taxon>
        <taxon>fabids</taxon>
        <taxon>Fagales</taxon>
        <taxon>Fagaceae</taxon>
        <taxon>Quercus</taxon>
    </lineage>
</organism>
<reference evidence="1" key="2">
    <citation type="submission" date="2021-01" db="UniProtKB">
        <authorList>
            <consortium name="EnsemblPlants"/>
        </authorList>
    </citation>
    <scope>IDENTIFICATION</scope>
</reference>
<dbReference type="EnsemblPlants" id="QL05p062479:mrna">
    <property type="protein sequence ID" value="QL05p062479:mrna"/>
    <property type="gene ID" value="QL05p062479"/>
</dbReference>
<reference evidence="1 2" key="1">
    <citation type="journal article" date="2016" name="G3 (Bethesda)">
        <title>First Draft Assembly and Annotation of the Genome of a California Endemic Oak Quercus lobata Nee (Fagaceae).</title>
        <authorList>
            <person name="Sork V.L."/>
            <person name="Fitz-Gibbon S.T."/>
            <person name="Puiu D."/>
            <person name="Crepeau M."/>
            <person name="Gugger P.F."/>
            <person name="Sherman R."/>
            <person name="Stevens K."/>
            <person name="Langley C.H."/>
            <person name="Pellegrini M."/>
            <person name="Salzberg S.L."/>
        </authorList>
    </citation>
    <scope>NUCLEOTIDE SEQUENCE [LARGE SCALE GENOMIC DNA]</scope>
    <source>
        <strain evidence="1 2">cv. SW786</strain>
    </source>
</reference>
<dbReference type="AlphaFoldDB" id="A0A7N2LT13"/>
<keyword evidence="2" id="KW-1185">Reference proteome</keyword>
<dbReference type="Gramene" id="QL05p062479:mrna">
    <property type="protein sequence ID" value="QL05p062479:mrna"/>
    <property type="gene ID" value="QL05p062479"/>
</dbReference>
<evidence type="ECO:0000313" key="1">
    <source>
        <dbReference type="EnsemblPlants" id="QL05p062479:mrna"/>
    </source>
</evidence>
<proteinExistence type="predicted"/>
<name>A0A7N2LT13_QUELO</name>
<evidence type="ECO:0000313" key="2">
    <source>
        <dbReference type="Proteomes" id="UP000594261"/>
    </source>
</evidence>
<dbReference type="EMBL" id="LRBV02000005">
    <property type="status" value="NOT_ANNOTATED_CDS"/>
    <property type="molecule type" value="Genomic_DNA"/>
</dbReference>
<dbReference type="Proteomes" id="UP000594261">
    <property type="component" value="Chromosome 5"/>
</dbReference>